<gene>
    <name evidence="1" type="ORF">Tci_924692</name>
</gene>
<reference evidence="1" key="1">
    <citation type="journal article" date="2019" name="Sci. Rep.">
        <title>Draft genome of Tanacetum cinerariifolium, the natural source of mosquito coil.</title>
        <authorList>
            <person name="Yamashiro T."/>
            <person name="Shiraishi A."/>
            <person name="Satake H."/>
            <person name="Nakayama K."/>
        </authorList>
    </citation>
    <scope>NUCLEOTIDE SEQUENCE</scope>
</reference>
<dbReference type="EMBL" id="BKCJ011785602">
    <property type="protein sequence ID" value="GFD52723.1"/>
    <property type="molecule type" value="Genomic_DNA"/>
</dbReference>
<organism evidence="1">
    <name type="scientific">Tanacetum cinerariifolium</name>
    <name type="common">Dalmatian daisy</name>
    <name type="synonym">Chrysanthemum cinerariifolium</name>
    <dbReference type="NCBI Taxonomy" id="118510"/>
    <lineage>
        <taxon>Eukaryota</taxon>
        <taxon>Viridiplantae</taxon>
        <taxon>Streptophyta</taxon>
        <taxon>Embryophyta</taxon>
        <taxon>Tracheophyta</taxon>
        <taxon>Spermatophyta</taxon>
        <taxon>Magnoliopsida</taxon>
        <taxon>eudicotyledons</taxon>
        <taxon>Gunneridae</taxon>
        <taxon>Pentapetalae</taxon>
        <taxon>asterids</taxon>
        <taxon>campanulids</taxon>
        <taxon>Asterales</taxon>
        <taxon>Asteraceae</taxon>
        <taxon>Asteroideae</taxon>
        <taxon>Anthemideae</taxon>
        <taxon>Anthemidinae</taxon>
        <taxon>Tanacetum</taxon>
    </lineage>
</organism>
<dbReference type="AlphaFoldDB" id="A0A699X0Y6"/>
<feature type="non-terminal residue" evidence="1">
    <location>
        <position position="1"/>
    </location>
</feature>
<accession>A0A699X0Y6</accession>
<comment type="caution">
    <text evidence="1">The sequence shown here is derived from an EMBL/GenBank/DDBJ whole genome shotgun (WGS) entry which is preliminary data.</text>
</comment>
<feature type="non-terminal residue" evidence="1">
    <location>
        <position position="105"/>
    </location>
</feature>
<evidence type="ECO:0000313" key="1">
    <source>
        <dbReference type="EMBL" id="GFD52723.1"/>
    </source>
</evidence>
<name>A0A699X0Y6_TANCI</name>
<sequence>AGQHQRQRAPPGARAEGIDALNGLARGVKVHDVRAVLVAHPKGAVGGQHQAFRVEAVGVGRQGLAVQVEGGFAGAALAAGVGQAGEELARGILEQDGLLQRQLVV</sequence>
<protein>
    <submittedName>
        <fullName evidence="1">Uncharacterized protein</fullName>
    </submittedName>
</protein>
<proteinExistence type="predicted"/>